<dbReference type="Proteomes" id="UP000178129">
    <property type="component" value="Unassembled WGS sequence"/>
</dbReference>
<dbReference type="AlphaFoldDB" id="A0A1E1KJT8"/>
<name>A0A1E1KJT8_9HELO</name>
<keyword evidence="2" id="KW-1185">Reference proteome</keyword>
<comment type="caution">
    <text evidence="1">The sequence shown here is derived from an EMBL/GenBank/DDBJ whole genome shotgun (WGS) entry which is preliminary data.</text>
</comment>
<sequence length="118" mass="13341">MAAIFCRLSVDFGFATAYPLFFKVSHNLSKDTRALFRLKETRIRESAAESRLIMGIIIDLSLTKSGSINTQQDFYPSRVKRNESGFESSLDPFQKTVAKRQRLTDGGTSHLFAKAMRT</sequence>
<accession>A0A1E1KJT8</accession>
<organism evidence="1 2">
    <name type="scientific">Rhynchosporium graminicola</name>
    <dbReference type="NCBI Taxonomy" id="2792576"/>
    <lineage>
        <taxon>Eukaryota</taxon>
        <taxon>Fungi</taxon>
        <taxon>Dikarya</taxon>
        <taxon>Ascomycota</taxon>
        <taxon>Pezizomycotina</taxon>
        <taxon>Leotiomycetes</taxon>
        <taxon>Helotiales</taxon>
        <taxon>Ploettnerulaceae</taxon>
        <taxon>Rhynchosporium</taxon>
    </lineage>
</organism>
<evidence type="ECO:0000313" key="1">
    <source>
        <dbReference type="EMBL" id="CZS98307.1"/>
    </source>
</evidence>
<gene>
    <name evidence="1" type="ORF">RCO7_14487</name>
</gene>
<reference evidence="2" key="1">
    <citation type="submission" date="2016-03" db="EMBL/GenBank/DDBJ databases">
        <authorList>
            <person name="Ploux O."/>
        </authorList>
    </citation>
    <scope>NUCLEOTIDE SEQUENCE [LARGE SCALE GENOMIC DNA]</scope>
    <source>
        <strain evidence="2">UK7</strain>
    </source>
</reference>
<dbReference type="InParanoid" id="A0A1E1KJT8"/>
<dbReference type="EMBL" id="FJUW01000014">
    <property type="protein sequence ID" value="CZS98307.1"/>
    <property type="molecule type" value="Genomic_DNA"/>
</dbReference>
<protein>
    <submittedName>
        <fullName evidence="1">Uncharacterized protein</fullName>
    </submittedName>
</protein>
<proteinExistence type="predicted"/>
<evidence type="ECO:0000313" key="2">
    <source>
        <dbReference type="Proteomes" id="UP000178129"/>
    </source>
</evidence>